<reference evidence="1" key="1">
    <citation type="submission" date="2014-11" db="EMBL/GenBank/DDBJ databases">
        <authorList>
            <person name="Amaro Gonzalez C."/>
        </authorList>
    </citation>
    <scope>NUCLEOTIDE SEQUENCE</scope>
</reference>
<proteinExistence type="predicted"/>
<dbReference type="AlphaFoldDB" id="A0A0E9Q7W7"/>
<name>A0A0E9Q7W7_ANGAN</name>
<dbReference type="EMBL" id="GBXM01095950">
    <property type="protein sequence ID" value="JAH12627.1"/>
    <property type="molecule type" value="Transcribed_RNA"/>
</dbReference>
<accession>A0A0E9Q7W7</accession>
<evidence type="ECO:0000313" key="1">
    <source>
        <dbReference type="EMBL" id="JAH12627.1"/>
    </source>
</evidence>
<organism evidence="1">
    <name type="scientific">Anguilla anguilla</name>
    <name type="common">European freshwater eel</name>
    <name type="synonym">Muraena anguilla</name>
    <dbReference type="NCBI Taxonomy" id="7936"/>
    <lineage>
        <taxon>Eukaryota</taxon>
        <taxon>Metazoa</taxon>
        <taxon>Chordata</taxon>
        <taxon>Craniata</taxon>
        <taxon>Vertebrata</taxon>
        <taxon>Euteleostomi</taxon>
        <taxon>Actinopterygii</taxon>
        <taxon>Neopterygii</taxon>
        <taxon>Teleostei</taxon>
        <taxon>Anguilliformes</taxon>
        <taxon>Anguillidae</taxon>
        <taxon>Anguilla</taxon>
    </lineage>
</organism>
<sequence length="27" mass="3185">MEHTCPESDVWSVAMAIHPIIFYRTSY</sequence>
<reference evidence="1" key="2">
    <citation type="journal article" date="2015" name="Fish Shellfish Immunol.">
        <title>Early steps in the European eel (Anguilla anguilla)-Vibrio vulnificus interaction in the gills: Role of the RtxA13 toxin.</title>
        <authorList>
            <person name="Callol A."/>
            <person name="Pajuelo D."/>
            <person name="Ebbesson L."/>
            <person name="Teles M."/>
            <person name="MacKenzie S."/>
            <person name="Amaro C."/>
        </authorList>
    </citation>
    <scope>NUCLEOTIDE SEQUENCE</scope>
</reference>
<protein>
    <submittedName>
        <fullName evidence="1">Uncharacterized protein</fullName>
    </submittedName>
</protein>